<comment type="similarity">
    <text evidence="3 12">Belongs to the UbiA prenyltransferase family.</text>
</comment>
<dbReference type="FunFam" id="1.20.120.1780:FF:000001">
    <property type="entry name" value="4-hydroxybenzoate octaprenyltransferase"/>
    <property type="match status" value="1"/>
</dbReference>
<evidence type="ECO:0000313" key="14">
    <source>
        <dbReference type="EMBL" id="ROR99084.1"/>
    </source>
</evidence>
<proteinExistence type="inferred from homology"/>
<evidence type="ECO:0000256" key="4">
    <source>
        <dbReference type="ARBA" id="ARBA00022475"/>
    </source>
</evidence>
<comment type="catalytic activity">
    <reaction evidence="12">
        <text>all-trans-octaprenyl diphosphate + 4-hydroxybenzoate = 4-hydroxy-3-(all-trans-octaprenyl)benzoate + diphosphate</text>
        <dbReference type="Rhea" id="RHEA:27782"/>
        <dbReference type="ChEBI" id="CHEBI:1617"/>
        <dbReference type="ChEBI" id="CHEBI:17879"/>
        <dbReference type="ChEBI" id="CHEBI:33019"/>
        <dbReference type="ChEBI" id="CHEBI:57711"/>
        <dbReference type="EC" id="2.5.1.39"/>
    </reaction>
</comment>
<dbReference type="InterPro" id="IPR044878">
    <property type="entry name" value="UbiA_sf"/>
</dbReference>
<dbReference type="GO" id="GO:0006744">
    <property type="term" value="P:ubiquinone biosynthetic process"/>
    <property type="evidence" value="ECO:0007669"/>
    <property type="project" value="UniProtKB-UniRule"/>
</dbReference>
<dbReference type="OrthoDB" id="9782418at2"/>
<feature type="transmembrane region" description="Helical" evidence="12">
    <location>
        <begin position="54"/>
        <end position="78"/>
    </location>
</feature>
<evidence type="ECO:0000256" key="2">
    <source>
        <dbReference type="ARBA" id="ARBA00004141"/>
    </source>
</evidence>
<comment type="pathway">
    <text evidence="12">Cofactor biosynthesis; ubiquinone biosynthesis.</text>
</comment>
<feature type="transmembrane region" description="Helical" evidence="12">
    <location>
        <begin position="245"/>
        <end position="265"/>
    </location>
</feature>
<evidence type="ECO:0000256" key="10">
    <source>
        <dbReference type="ARBA" id="ARBA00022989"/>
    </source>
</evidence>
<evidence type="ECO:0000256" key="11">
    <source>
        <dbReference type="ARBA" id="ARBA00023136"/>
    </source>
</evidence>
<evidence type="ECO:0000256" key="12">
    <source>
        <dbReference type="HAMAP-Rule" id="MF_01635"/>
    </source>
</evidence>
<dbReference type="GO" id="GO:0005886">
    <property type="term" value="C:plasma membrane"/>
    <property type="evidence" value="ECO:0007669"/>
    <property type="project" value="UniProtKB-SubCell"/>
</dbReference>
<dbReference type="AlphaFoldDB" id="A0A3N2DI68"/>
<protein>
    <recommendedName>
        <fullName evidence="12 13">4-hydroxybenzoate octaprenyltransferase</fullName>
        <ecNumber evidence="12 13">2.5.1.39</ecNumber>
    </recommendedName>
    <alternativeName>
        <fullName evidence="12">4-HB polyprenyltransferase</fullName>
    </alternativeName>
</protein>
<name>A0A3N2DI68_9GAMM</name>
<dbReference type="HAMAP" id="MF_01635">
    <property type="entry name" value="UbiA"/>
    <property type="match status" value="1"/>
</dbReference>
<dbReference type="InterPro" id="IPR000537">
    <property type="entry name" value="UbiA_prenyltransferase"/>
</dbReference>
<feature type="transmembrane region" description="Helical" evidence="12">
    <location>
        <begin position="178"/>
        <end position="198"/>
    </location>
</feature>
<reference evidence="14 15" key="1">
    <citation type="submission" date="2018-11" db="EMBL/GenBank/DDBJ databases">
        <title>Genomic Encyclopedia of Type Strains, Phase IV (KMG-IV): sequencing the most valuable type-strain genomes for metagenomic binning, comparative biology and taxonomic classification.</title>
        <authorList>
            <person name="Goeker M."/>
        </authorList>
    </citation>
    <scope>NUCLEOTIDE SEQUENCE [LARGE SCALE GENOMIC DNA]</scope>
    <source>
        <strain evidence="14 15">DSM 100316</strain>
    </source>
</reference>
<keyword evidence="11 12" id="KW-0472">Membrane</keyword>
<gene>
    <name evidence="12" type="primary">ubiA</name>
    <name evidence="14" type="ORF">EDC56_3324</name>
</gene>
<evidence type="ECO:0000256" key="5">
    <source>
        <dbReference type="ARBA" id="ARBA00022519"/>
    </source>
</evidence>
<feature type="transmembrane region" description="Helical" evidence="12">
    <location>
        <begin position="99"/>
        <end position="119"/>
    </location>
</feature>
<keyword evidence="6 12" id="KW-0808">Transferase</keyword>
<dbReference type="PANTHER" id="PTHR11048:SF28">
    <property type="entry name" value="4-HYDROXYBENZOATE POLYPRENYLTRANSFERASE, MITOCHONDRIAL"/>
    <property type="match status" value="1"/>
</dbReference>
<dbReference type="UniPathway" id="UPA00232"/>
<dbReference type="PANTHER" id="PTHR11048">
    <property type="entry name" value="PRENYLTRANSFERASES"/>
    <property type="match status" value="1"/>
</dbReference>
<dbReference type="EC" id="2.5.1.39" evidence="12 13"/>
<comment type="subcellular location">
    <subcellularLocation>
        <location evidence="12">Cell inner membrane</location>
        <topology evidence="12">Multi-pass membrane protein</topology>
    </subcellularLocation>
    <subcellularLocation>
        <location evidence="2">Membrane</location>
        <topology evidence="2">Multi-pass membrane protein</topology>
    </subcellularLocation>
</comment>
<evidence type="ECO:0000313" key="15">
    <source>
        <dbReference type="Proteomes" id="UP000275394"/>
    </source>
</evidence>
<feature type="transmembrane region" description="Helical" evidence="12">
    <location>
        <begin position="277"/>
        <end position="297"/>
    </location>
</feature>
<comment type="function">
    <text evidence="12">Catalyzes the prenylation of para-hydroxybenzoate (PHB) with an all-trans polyprenyl group. Mediates the second step in the final reaction sequence of ubiquinone-8 (UQ-8) biosynthesis, which is the condensation of the polyisoprenoid side chain with PHB, generating the first membrane-bound Q intermediate 3-octaprenyl-4-hydroxybenzoate.</text>
</comment>
<comment type="caution">
    <text evidence="14">The sequence shown here is derived from an EMBL/GenBank/DDBJ whole genome shotgun (WGS) entry which is preliminary data.</text>
</comment>
<evidence type="ECO:0000256" key="13">
    <source>
        <dbReference type="NCBIfam" id="TIGR01474"/>
    </source>
</evidence>
<evidence type="ECO:0000256" key="6">
    <source>
        <dbReference type="ARBA" id="ARBA00022679"/>
    </source>
</evidence>
<keyword evidence="7 12" id="KW-0831">Ubiquinone biosynthesis</keyword>
<dbReference type="InterPro" id="IPR030470">
    <property type="entry name" value="UbiA_prenylTrfase_CS"/>
</dbReference>
<dbReference type="FunFam" id="1.10.357.140:FF:000002">
    <property type="entry name" value="4-hydroxybenzoate octaprenyltransferase"/>
    <property type="match status" value="1"/>
</dbReference>
<dbReference type="NCBIfam" id="TIGR01474">
    <property type="entry name" value="ubiA_proteo"/>
    <property type="match status" value="1"/>
</dbReference>
<dbReference type="Pfam" id="PF01040">
    <property type="entry name" value="UbiA"/>
    <property type="match status" value="1"/>
</dbReference>
<evidence type="ECO:0000256" key="9">
    <source>
        <dbReference type="ARBA" id="ARBA00022842"/>
    </source>
</evidence>
<dbReference type="InterPro" id="IPR039653">
    <property type="entry name" value="Prenyltransferase"/>
</dbReference>
<dbReference type="CDD" id="cd13959">
    <property type="entry name" value="PT_UbiA_COQ2"/>
    <property type="match status" value="1"/>
</dbReference>
<evidence type="ECO:0000256" key="8">
    <source>
        <dbReference type="ARBA" id="ARBA00022692"/>
    </source>
</evidence>
<dbReference type="PROSITE" id="PS00943">
    <property type="entry name" value="UBIA"/>
    <property type="match status" value="1"/>
</dbReference>
<keyword evidence="4 12" id="KW-1003">Cell membrane</keyword>
<keyword evidence="9 12" id="KW-0460">Magnesium</keyword>
<dbReference type="Proteomes" id="UP000275394">
    <property type="component" value="Unassembled WGS sequence"/>
</dbReference>
<dbReference type="GO" id="GO:0008412">
    <property type="term" value="F:4-hydroxybenzoate polyprenyltransferase activity"/>
    <property type="evidence" value="ECO:0007669"/>
    <property type="project" value="UniProtKB-UniRule"/>
</dbReference>
<sequence length="298" mass="33676">MTATRLKQRLLEFKQHRLADFIALTRINRPIGIYLLLWPAMWSLWLAGEGHPSIANVIIFLLGGILMRSAGCIINDYADRDFDGHVERTKLRPLARGAISTREAMTLFAILCLLSFLLVLFTNKMTVLLSFGGMALAATYPFMKRITNLPQVILGAAYSWPIPMAFSAETETLPQAMWLIFVAAMLWIVVYDTFYAMVDREDDLKIGVKSTAILFGDADRLITGSLQVTFLLAMALAGRQFDLSIYYYLGLAVAAGLSAYQQYLIKDREREKCFKAFLHNHWVGMAIFIGILLHYLLM</sequence>
<keyword evidence="5 12" id="KW-0997">Cell inner membrane</keyword>
<evidence type="ECO:0000256" key="3">
    <source>
        <dbReference type="ARBA" id="ARBA00005985"/>
    </source>
</evidence>
<keyword evidence="10 12" id="KW-1133">Transmembrane helix</keyword>
<dbReference type="EMBL" id="RKHR01000006">
    <property type="protein sequence ID" value="ROR99084.1"/>
    <property type="molecule type" value="Genomic_DNA"/>
</dbReference>
<keyword evidence="15" id="KW-1185">Reference proteome</keyword>
<feature type="transmembrane region" description="Helical" evidence="12">
    <location>
        <begin position="31"/>
        <end position="48"/>
    </location>
</feature>
<evidence type="ECO:0000256" key="7">
    <source>
        <dbReference type="ARBA" id="ARBA00022688"/>
    </source>
</evidence>
<keyword evidence="8 12" id="KW-0812">Transmembrane</keyword>
<comment type="cofactor">
    <cofactor evidence="1 12">
        <name>Mg(2+)</name>
        <dbReference type="ChEBI" id="CHEBI:18420"/>
    </cofactor>
</comment>
<organism evidence="14 15">
    <name type="scientific">Sinobacterium caligoides</name>
    <dbReference type="NCBI Taxonomy" id="933926"/>
    <lineage>
        <taxon>Bacteria</taxon>
        <taxon>Pseudomonadati</taxon>
        <taxon>Pseudomonadota</taxon>
        <taxon>Gammaproteobacteria</taxon>
        <taxon>Cellvibrionales</taxon>
        <taxon>Spongiibacteraceae</taxon>
        <taxon>Sinobacterium</taxon>
    </lineage>
</organism>
<dbReference type="Gene3D" id="1.10.357.140">
    <property type="entry name" value="UbiA prenyltransferase"/>
    <property type="match status" value="1"/>
</dbReference>
<accession>A0A3N2DI68</accession>
<dbReference type="RefSeq" id="WP_123713645.1">
    <property type="nucleotide sequence ID" value="NZ_RKHR01000006.1"/>
</dbReference>
<dbReference type="Gene3D" id="1.20.120.1780">
    <property type="entry name" value="UbiA prenyltransferase"/>
    <property type="match status" value="1"/>
</dbReference>
<dbReference type="InterPro" id="IPR006370">
    <property type="entry name" value="HB_polyprenyltransferase-like"/>
</dbReference>
<evidence type="ECO:0000256" key="1">
    <source>
        <dbReference type="ARBA" id="ARBA00001946"/>
    </source>
</evidence>